<gene>
    <name evidence="2" type="ORF">Daus18300_005374</name>
</gene>
<dbReference type="InterPro" id="IPR020835">
    <property type="entry name" value="Catalase_sf"/>
</dbReference>
<dbReference type="CDD" id="cd08153">
    <property type="entry name" value="srpA_like"/>
    <property type="match status" value="1"/>
</dbReference>
<dbReference type="InterPro" id="IPR018028">
    <property type="entry name" value="Catalase"/>
</dbReference>
<reference evidence="2 3" key="1">
    <citation type="journal article" date="2024" name="IMA Fungus">
        <title>IMA Genome - F19 : A genome assembly and annotation guide to empower mycologists, including annotated draft genome sequences of Ceratocystis pirilliformis, Diaporthe australafricana, Fusarium ophioides, Paecilomyces lecythidis, and Sporothrix stenoceras.</title>
        <authorList>
            <person name="Aylward J."/>
            <person name="Wilson A.M."/>
            <person name="Visagie C.M."/>
            <person name="Spraker J."/>
            <person name="Barnes I."/>
            <person name="Buitendag C."/>
            <person name="Ceriani C."/>
            <person name="Del Mar Angel L."/>
            <person name="du Plessis D."/>
            <person name="Fuchs T."/>
            <person name="Gasser K."/>
            <person name="Kramer D."/>
            <person name="Li W."/>
            <person name="Munsamy K."/>
            <person name="Piso A."/>
            <person name="Price J.L."/>
            <person name="Sonnekus B."/>
            <person name="Thomas C."/>
            <person name="van der Nest A."/>
            <person name="van Dijk A."/>
            <person name="van Heerden A."/>
            <person name="van Vuuren N."/>
            <person name="Yilmaz N."/>
            <person name="Duong T.A."/>
            <person name="van der Merwe N.A."/>
            <person name="Wingfield M.J."/>
            <person name="Wingfield B.D."/>
        </authorList>
    </citation>
    <scope>NUCLEOTIDE SEQUENCE [LARGE SCALE GENOMIC DNA]</scope>
    <source>
        <strain evidence="2 3">CMW 18300</strain>
    </source>
</reference>
<evidence type="ECO:0000259" key="1">
    <source>
        <dbReference type="SMART" id="SM01060"/>
    </source>
</evidence>
<accession>A0ABR3X1T4</accession>
<dbReference type="PANTHER" id="PTHR11465:SF62">
    <property type="entry name" value="CATALASE T"/>
    <property type="match status" value="1"/>
</dbReference>
<evidence type="ECO:0000313" key="2">
    <source>
        <dbReference type="EMBL" id="KAL1869913.1"/>
    </source>
</evidence>
<name>A0ABR3X1T4_9PEZI</name>
<protein>
    <recommendedName>
        <fullName evidence="1">Catalase core domain-containing protein</fullName>
    </recommendedName>
</protein>
<keyword evidence="3" id="KW-1185">Reference proteome</keyword>
<comment type="caution">
    <text evidence="2">The sequence shown here is derived from an EMBL/GenBank/DDBJ whole genome shotgun (WGS) entry which is preliminary data.</text>
</comment>
<dbReference type="PIRSF" id="PIRSF000296">
    <property type="entry name" value="SrpA"/>
    <property type="match status" value="1"/>
</dbReference>
<dbReference type="PANTHER" id="PTHR11465">
    <property type="entry name" value="CATALASE"/>
    <property type="match status" value="1"/>
</dbReference>
<dbReference type="EMBL" id="JAWRVE010000039">
    <property type="protein sequence ID" value="KAL1869913.1"/>
    <property type="molecule type" value="Genomic_DNA"/>
</dbReference>
<sequence length="309" mass="33354">MPLPTDEQVLETSQGLVSTLHGIFGPHPSFRPAHAKGTLLQGTFTPSLGASKLSIAPHFNQPSTPIIARFSNSTGLPDIPDNSPNAGPRGFALRFQLATQPRRVHTDIVAHSVDAFPGSNGDEALAFFKALKDGTVESFLSTHPKALAFVKLPKPAPASFANEQFFGVNAFKLIDSDGNGTYVRYRIVPVAGLRTLGDEEVKERSENYLFDELPKLIEAGPVMFKLRAQVAEEGDVTDDACVHWPDERQVVDLGTISLSGLVEDDAAEQKHIIFDPVPRDVPGLEASADPLLAVRAGVYLISGRERRAA</sequence>
<feature type="domain" description="Catalase core" evidence="1">
    <location>
        <begin position="5"/>
        <end position="309"/>
    </location>
</feature>
<dbReference type="PRINTS" id="PR00067">
    <property type="entry name" value="CATALASE"/>
</dbReference>
<organism evidence="2 3">
    <name type="scientific">Diaporthe australafricana</name>
    <dbReference type="NCBI Taxonomy" id="127596"/>
    <lineage>
        <taxon>Eukaryota</taxon>
        <taxon>Fungi</taxon>
        <taxon>Dikarya</taxon>
        <taxon>Ascomycota</taxon>
        <taxon>Pezizomycotina</taxon>
        <taxon>Sordariomycetes</taxon>
        <taxon>Sordariomycetidae</taxon>
        <taxon>Diaporthales</taxon>
        <taxon>Diaporthaceae</taxon>
        <taxon>Diaporthe</taxon>
    </lineage>
</organism>
<dbReference type="Proteomes" id="UP001583177">
    <property type="component" value="Unassembled WGS sequence"/>
</dbReference>
<dbReference type="PROSITE" id="PS51402">
    <property type="entry name" value="CATALASE_3"/>
    <property type="match status" value="1"/>
</dbReference>
<dbReference type="InterPro" id="IPR011614">
    <property type="entry name" value="Catalase_core"/>
</dbReference>
<dbReference type="SUPFAM" id="SSF56634">
    <property type="entry name" value="Heme-dependent catalase-like"/>
    <property type="match status" value="1"/>
</dbReference>
<evidence type="ECO:0000313" key="3">
    <source>
        <dbReference type="Proteomes" id="UP001583177"/>
    </source>
</evidence>
<proteinExistence type="predicted"/>
<dbReference type="Gene3D" id="2.40.180.10">
    <property type="entry name" value="Catalase core domain"/>
    <property type="match status" value="1"/>
</dbReference>
<dbReference type="Gene3D" id="1.20.1280.120">
    <property type="match status" value="1"/>
</dbReference>
<dbReference type="InterPro" id="IPR024168">
    <property type="entry name" value="Catalase_SrpA-type_pred"/>
</dbReference>
<dbReference type="SMART" id="SM01060">
    <property type="entry name" value="Catalase"/>
    <property type="match status" value="1"/>
</dbReference>
<dbReference type="Pfam" id="PF00199">
    <property type="entry name" value="Catalase"/>
    <property type="match status" value="1"/>
</dbReference>